<gene>
    <name evidence="1" type="ORF">ARMOST_19603</name>
</gene>
<dbReference type="AlphaFoldDB" id="A0A284S527"/>
<sequence>MIILPLRVPCGSVWVQTSNVGYTARIGTWGSRQLPGMLPMIKEHFGGKRRGRSHLGKFSWRLSSRQAWTSRGHTDILADSSKDTFICGGRIFYSPQHLAAIVVHPY</sequence>
<dbReference type="EMBL" id="FUEG01000032">
    <property type="protein sequence ID" value="SJL16087.1"/>
    <property type="molecule type" value="Genomic_DNA"/>
</dbReference>
<proteinExistence type="predicted"/>
<evidence type="ECO:0000313" key="2">
    <source>
        <dbReference type="Proteomes" id="UP000219338"/>
    </source>
</evidence>
<protein>
    <submittedName>
        <fullName evidence="1">Uncharacterized protein</fullName>
    </submittedName>
</protein>
<reference evidence="2" key="1">
    <citation type="journal article" date="2017" name="Nat. Ecol. Evol.">
        <title>Genome expansion and lineage-specific genetic innovations in the forest pathogenic fungi Armillaria.</title>
        <authorList>
            <person name="Sipos G."/>
            <person name="Prasanna A.N."/>
            <person name="Walter M.C."/>
            <person name="O'Connor E."/>
            <person name="Balint B."/>
            <person name="Krizsan K."/>
            <person name="Kiss B."/>
            <person name="Hess J."/>
            <person name="Varga T."/>
            <person name="Slot J."/>
            <person name="Riley R."/>
            <person name="Boka B."/>
            <person name="Rigling D."/>
            <person name="Barry K."/>
            <person name="Lee J."/>
            <person name="Mihaltcheva S."/>
            <person name="LaButti K."/>
            <person name="Lipzen A."/>
            <person name="Waldron R."/>
            <person name="Moloney N.M."/>
            <person name="Sperisen C."/>
            <person name="Kredics L."/>
            <person name="Vagvoelgyi C."/>
            <person name="Patrignani A."/>
            <person name="Fitzpatrick D."/>
            <person name="Nagy I."/>
            <person name="Doyle S."/>
            <person name="Anderson J.B."/>
            <person name="Grigoriev I.V."/>
            <person name="Gueldener U."/>
            <person name="Muensterkoetter M."/>
            <person name="Nagy L.G."/>
        </authorList>
    </citation>
    <scope>NUCLEOTIDE SEQUENCE [LARGE SCALE GENOMIC DNA]</scope>
    <source>
        <strain evidence="2">C18/9</strain>
    </source>
</reference>
<accession>A0A284S527</accession>
<keyword evidence="2" id="KW-1185">Reference proteome</keyword>
<name>A0A284S527_ARMOS</name>
<organism evidence="1 2">
    <name type="scientific">Armillaria ostoyae</name>
    <name type="common">Armillaria root rot fungus</name>
    <dbReference type="NCBI Taxonomy" id="47428"/>
    <lineage>
        <taxon>Eukaryota</taxon>
        <taxon>Fungi</taxon>
        <taxon>Dikarya</taxon>
        <taxon>Basidiomycota</taxon>
        <taxon>Agaricomycotina</taxon>
        <taxon>Agaricomycetes</taxon>
        <taxon>Agaricomycetidae</taxon>
        <taxon>Agaricales</taxon>
        <taxon>Marasmiineae</taxon>
        <taxon>Physalacriaceae</taxon>
        <taxon>Armillaria</taxon>
    </lineage>
</organism>
<evidence type="ECO:0000313" key="1">
    <source>
        <dbReference type="EMBL" id="SJL16087.1"/>
    </source>
</evidence>
<dbReference type="Proteomes" id="UP000219338">
    <property type="component" value="Unassembled WGS sequence"/>
</dbReference>